<proteinExistence type="predicted"/>
<name>A0A0R2SGA1_9GAMM</name>
<evidence type="ECO:0000313" key="1">
    <source>
        <dbReference type="EMBL" id="KRO72096.1"/>
    </source>
</evidence>
<gene>
    <name evidence="1" type="ORF">ABR69_06385</name>
</gene>
<organism evidence="1 2">
    <name type="scientific">OM182 bacterium BACL3 MAG-120507-bin80</name>
    <dbReference type="NCBI Taxonomy" id="1655577"/>
    <lineage>
        <taxon>Bacteria</taxon>
        <taxon>Pseudomonadati</taxon>
        <taxon>Pseudomonadota</taxon>
        <taxon>Gammaproteobacteria</taxon>
        <taxon>OMG group</taxon>
        <taxon>OM182 clade</taxon>
    </lineage>
</organism>
<sequence>MNAPAKPRSAAPTPFASSPLALAALWIGLLLPASILAQDYEPPRTQSGKPDLQGYWSNASLTQLQRNANYENLVIPASEIEDFTRNNHQNVRQATDDGLVQGELLDGSDLGKGRGYNAFWVDPGTRYGIVKGEARTSWIVEPEDGRIPFSDAGNDLRRVNRAKFSGNDGPEGRALGERCIIGFGSTGGPPMNNVLYNNMYQIVQTDDYVMILVEMVNDARIIPISDEHRPAEHKRWLGDSIGRWEGDTLVVETINLHPQQAPRNAAPLSSEGKIIERFSRYSDEQILYTFEVSDPIYYTQNWRGEMSLNASENRLYEYACHEGNYGLPGILAGARREDADAAAKE</sequence>
<dbReference type="AlphaFoldDB" id="A0A0R2SGA1"/>
<accession>A0A0R2SGA1</accession>
<dbReference type="Proteomes" id="UP000051934">
    <property type="component" value="Unassembled WGS sequence"/>
</dbReference>
<reference evidence="1 2" key="1">
    <citation type="submission" date="2015-10" db="EMBL/GenBank/DDBJ databases">
        <title>Metagenome-Assembled Genomes uncover a global brackish microbiome.</title>
        <authorList>
            <person name="Hugerth L.W."/>
            <person name="Larsson J."/>
            <person name="Alneberg J."/>
            <person name="Lindh M.V."/>
            <person name="Legrand C."/>
            <person name="Pinhassi J."/>
            <person name="Andersson A.F."/>
        </authorList>
    </citation>
    <scope>NUCLEOTIDE SEQUENCE [LARGE SCALE GENOMIC DNA]</scope>
    <source>
        <strain evidence="1">BACL4 MAG-120507-bin80</strain>
    </source>
</reference>
<protein>
    <submittedName>
        <fullName evidence="1">Uncharacterized protein</fullName>
    </submittedName>
</protein>
<comment type="caution">
    <text evidence="1">The sequence shown here is derived from an EMBL/GenBank/DDBJ whole genome shotgun (WGS) entry which is preliminary data.</text>
</comment>
<dbReference type="EMBL" id="LIBB01000099">
    <property type="protein sequence ID" value="KRO72096.1"/>
    <property type="molecule type" value="Genomic_DNA"/>
</dbReference>
<evidence type="ECO:0000313" key="2">
    <source>
        <dbReference type="Proteomes" id="UP000051934"/>
    </source>
</evidence>